<dbReference type="Proteomes" id="UP000246702">
    <property type="component" value="Unassembled WGS sequence"/>
</dbReference>
<evidence type="ECO:0000313" key="2">
    <source>
        <dbReference type="Proteomes" id="UP000246702"/>
    </source>
</evidence>
<accession>A0A317V891</accession>
<evidence type="ECO:0000313" key="1">
    <source>
        <dbReference type="EMBL" id="PWY70356.1"/>
    </source>
</evidence>
<dbReference type="RefSeq" id="XP_025462647.1">
    <property type="nucleotide sequence ID" value="XM_025613503.1"/>
</dbReference>
<name>A0A317V891_9EURO</name>
<dbReference type="OrthoDB" id="4388159at2759"/>
<reference evidence="1 2" key="1">
    <citation type="submission" date="2016-12" db="EMBL/GenBank/DDBJ databases">
        <title>The genomes of Aspergillus section Nigri reveals drivers in fungal speciation.</title>
        <authorList>
            <consortium name="DOE Joint Genome Institute"/>
            <person name="Vesth T.C."/>
            <person name="Nybo J."/>
            <person name="Theobald S."/>
            <person name="Brandl J."/>
            <person name="Frisvad J.C."/>
            <person name="Nielsen K.F."/>
            <person name="Lyhne E.K."/>
            <person name="Kogle M.E."/>
            <person name="Kuo A."/>
            <person name="Riley R."/>
            <person name="Clum A."/>
            <person name="Nolan M."/>
            <person name="Lipzen A."/>
            <person name="Salamov A."/>
            <person name="Henrissat B."/>
            <person name="Wiebenga A."/>
            <person name="De Vries R.P."/>
            <person name="Grigoriev I.V."/>
            <person name="Mortensen U.H."/>
            <person name="Andersen M.R."/>
            <person name="Baker S.E."/>
        </authorList>
    </citation>
    <scope>NUCLEOTIDE SEQUENCE [LARGE SCALE GENOMIC DNA]</scope>
    <source>
        <strain evidence="1 2">CBS 115572</strain>
    </source>
</reference>
<dbReference type="AlphaFoldDB" id="A0A317V891"/>
<keyword evidence="2" id="KW-1185">Reference proteome</keyword>
<comment type="caution">
    <text evidence="1">The sequence shown here is derived from an EMBL/GenBank/DDBJ whole genome shotgun (WGS) entry which is preliminary data.</text>
</comment>
<protein>
    <submittedName>
        <fullName evidence="1">Uncharacterized protein</fullName>
    </submittedName>
</protein>
<dbReference type="EMBL" id="MSFK01000039">
    <property type="protein sequence ID" value="PWY70356.1"/>
    <property type="molecule type" value="Genomic_DNA"/>
</dbReference>
<sequence length="228" mass="25705">MTKSWTCRLPHAINAPDTAPISHWPLGPCDSVVLALIGAAAYIRIWHTMPSSEKDSHRLFEAAETRRSIHDTCNMADRIWNLSTNHRRRSARIARSSIAWLPWDQPQSDCDLKRVGYAPRHEVSAYRDYQPSPPYVNRLSGSAVPQFDCVRSIPTGSVAQYNVCCDGRMWRRCIDSIWVFTDRIGRLDACLTPMGLIGATTQLNPERKGRTVEEGQNEAHYGVVGETL</sequence>
<proteinExistence type="predicted"/>
<organism evidence="1 2">
    <name type="scientific">Aspergillus sclerotioniger CBS 115572</name>
    <dbReference type="NCBI Taxonomy" id="1450535"/>
    <lineage>
        <taxon>Eukaryota</taxon>
        <taxon>Fungi</taxon>
        <taxon>Dikarya</taxon>
        <taxon>Ascomycota</taxon>
        <taxon>Pezizomycotina</taxon>
        <taxon>Eurotiomycetes</taxon>
        <taxon>Eurotiomycetidae</taxon>
        <taxon>Eurotiales</taxon>
        <taxon>Aspergillaceae</taxon>
        <taxon>Aspergillus</taxon>
        <taxon>Aspergillus subgen. Circumdati</taxon>
    </lineage>
</organism>
<dbReference type="GeneID" id="37115646"/>
<gene>
    <name evidence="1" type="ORF">BO94DRAFT_550664</name>
</gene>